<dbReference type="InterPro" id="IPR023997">
    <property type="entry name" value="TonB-dep_OMP_SusC/RagA_CS"/>
</dbReference>
<accession>A0ABZ0W7V0</accession>
<reference evidence="3 4" key="1">
    <citation type="submission" date="2023-12" db="EMBL/GenBank/DDBJ databases">
        <title>Genome sequencing and assembly of bacterial species from a model synthetic community.</title>
        <authorList>
            <person name="Hogle S.L."/>
        </authorList>
    </citation>
    <scope>NUCLEOTIDE SEQUENCE [LARGE SCALE GENOMIC DNA]</scope>
    <source>
        <strain evidence="3 4">HAMBI_3031</strain>
    </source>
</reference>
<feature type="domain" description="TonB-dependent receptor plug" evidence="2">
    <location>
        <begin position="157"/>
        <end position="265"/>
    </location>
</feature>
<comment type="subcellular location">
    <subcellularLocation>
        <location evidence="1">Cell outer membrane</location>
        <topology evidence="1">Multi-pass membrane protein</topology>
    </subcellularLocation>
</comment>
<protein>
    <submittedName>
        <fullName evidence="3">TonB-dependent receptor</fullName>
    </submittedName>
</protein>
<keyword evidence="4" id="KW-1185">Reference proteome</keyword>
<dbReference type="InterPro" id="IPR008969">
    <property type="entry name" value="CarboxyPept-like_regulatory"/>
</dbReference>
<keyword evidence="1" id="KW-0472">Membrane</keyword>
<dbReference type="NCBIfam" id="TIGR04056">
    <property type="entry name" value="OMP_RagA_SusC"/>
    <property type="match status" value="1"/>
</dbReference>
<evidence type="ECO:0000313" key="3">
    <source>
        <dbReference type="EMBL" id="WQD39363.1"/>
    </source>
</evidence>
<proteinExistence type="inferred from homology"/>
<evidence type="ECO:0000256" key="1">
    <source>
        <dbReference type="PROSITE-ProRule" id="PRU01360"/>
    </source>
</evidence>
<dbReference type="SUPFAM" id="SSF49464">
    <property type="entry name" value="Carboxypeptidase regulatory domain-like"/>
    <property type="match status" value="1"/>
</dbReference>
<dbReference type="Pfam" id="PF07715">
    <property type="entry name" value="Plug"/>
    <property type="match status" value="1"/>
</dbReference>
<dbReference type="SUPFAM" id="SSF56935">
    <property type="entry name" value="Porins"/>
    <property type="match status" value="1"/>
</dbReference>
<comment type="similarity">
    <text evidence="1">Belongs to the TonB-dependent receptor family.</text>
</comment>
<evidence type="ECO:0000259" key="2">
    <source>
        <dbReference type="Pfam" id="PF07715"/>
    </source>
</evidence>
<organism evidence="3 4">
    <name type="scientific">Niabella yanshanensis</name>
    <dbReference type="NCBI Taxonomy" id="577386"/>
    <lineage>
        <taxon>Bacteria</taxon>
        <taxon>Pseudomonadati</taxon>
        <taxon>Bacteroidota</taxon>
        <taxon>Chitinophagia</taxon>
        <taxon>Chitinophagales</taxon>
        <taxon>Chitinophagaceae</taxon>
        <taxon>Niabella</taxon>
    </lineage>
</organism>
<name>A0ABZ0W7V0_9BACT</name>
<dbReference type="Gene3D" id="2.60.40.1120">
    <property type="entry name" value="Carboxypeptidase-like, regulatory domain"/>
    <property type="match status" value="1"/>
</dbReference>
<dbReference type="InterPro" id="IPR039426">
    <property type="entry name" value="TonB-dep_rcpt-like"/>
</dbReference>
<dbReference type="InterPro" id="IPR037066">
    <property type="entry name" value="Plug_dom_sf"/>
</dbReference>
<keyword evidence="1" id="KW-0813">Transport</keyword>
<dbReference type="EMBL" id="CP139960">
    <property type="protein sequence ID" value="WQD39363.1"/>
    <property type="molecule type" value="Genomic_DNA"/>
</dbReference>
<dbReference type="Proteomes" id="UP001325680">
    <property type="component" value="Chromosome"/>
</dbReference>
<sequence>MLVEKMKCLLCGRGLHVMLSSAVKVHKLFHTLVQSFDCKFLKRDSILVLMFLFLLPDNTFSQSQTVFSGKVVDSLSGLQLAGVTISVDGSLQGTSTNTEGEFSLELAQNKATLIFSYVGYIDKKITLDKGVPALVQLNMISNSMEDVAVVAYGSQKKSSMVSSITSIDPKELKVPSSNLTTALAGRLAGVIAYQRTGEPGLDNASFFIRGVTTFGYKKDPLIMVDGVEVTATDLARLQPDDIGSFSIMRDATATALYGARGANGVILVTTKAGAEGPARITIRIENSRSSNTRDIAMADPVTYMKLHNEAVLTRDRLGILPYSSNKIDNTISNVNPYVFPANDWLGQLIKSSTNNQRMNFNANGGGKIARYYIAGTYNKDNGILQVDKRNNFNSNIALKSYQLRSNINIDMTKTTEVIVRLSGSFDDYRGPLDGGSGVYSKILRSNPVLFPAYFPSDLQPTTKHILFGNADQGTYINPYADMVKGYKDYSRSTMNAQFEVKQDLNFITKGLSARMLFNTSRYSYFDVSRFYNPFYYQSYGYDRITNTYNIGLLNENTATEYLNYNEGARDINTATYLEAAANYNKRIGRKGEFAGLLVYQRRQQLFANQGTLQKSLPYRNQGFSGRFTYSFDTRYLVEANFGYNGSERFYKTERYGFFPAAGIGWFISNEKFWENIKPVVSKLKLKATYGIVGNDAIGSADDRFFYLSDINMNNTGVGATFGENLNTFIPGITVNRYDNRNITWERSYKTNYGIELGLFQDLELQVDYFTEKRDNILMDRSAIPVSMGLTAPVRANVGEAKAFGVDASASYKKNFTNDLWLQCQGNFTFARSEFTKYEEPQYAESYKYHTGQSLNQVYGLIAERLFIDQYDVENAPKQNYGLYQAGDIKYRDVNGDGQITDLDQVPIGLPTVPEIIYGFGFSTGYKGVDFSMFFQGSARSSFWIDARATSPFITENVSGTLAQNALLKVYADNHWSEDNNNIYALWPRLSDNLIQNNIQTNTWFMRRGDFLRLKSAELGYSLSDKTMRKLHMNTCRVYLSGTNLLNISGFKLWDIEMGGNGLAYPVQRVINIGLQVGF</sequence>
<keyword evidence="1" id="KW-0812">Transmembrane</keyword>
<dbReference type="InterPro" id="IPR023996">
    <property type="entry name" value="TonB-dep_OMP_SusC/RagA"/>
</dbReference>
<dbReference type="Pfam" id="PF13715">
    <property type="entry name" value="CarbopepD_reg_2"/>
    <property type="match status" value="1"/>
</dbReference>
<dbReference type="Gene3D" id="2.170.130.10">
    <property type="entry name" value="TonB-dependent receptor, plug domain"/>
    <property type="match status" value="1"/>
</dbReference>
<keyword evidence="3" id="KW-0675">Receptor</keyword>
<dbReference type="NCBIfam" id="TIGR04057">
    <property type="entry name" value="SusC_RagA_signa"/>
    <property type="match status" value="1"/>
</dbReference>
<evidence type="ECO:0000313" key="4">
    <source>
        <dbReference type="Proteomes" id="UP001325680"/>
    </source>
</evidence>
<dbReference type="RefSeq" id="WP_245957855.1">
    <property type="nucleotide sequence ID" value="NZ_CP139960.1"/>
</dbReference>
<keyword evidence="1" id="KW-1134">Transmembrane beta strand</keyword>
<dbReference type="PROSITE" id="PS52016">
    <property type="entry name" value="TONB_DEPENDENT_REC_3"/>
    <property type="match status" value="1"/>
</dbReference>
<gene>
    <name evidence="3" type="ORF">U0035_04280</name>
</gene>
<keyword evidence="1" id="KW-0998">Cell outer membrane</keyword>
<dbReference type="InterPro" id="IPR012910">
    <property type="entry name" value="Plug_dom"/>
</dbReference>